<dbReference type="Proteomes" id="UP001148737">
    <property type="component" value="Unassembled WGS sequence"/>
</dbReference>
<proteinExistence type="predicted"/>
<dbReference type="EMBL" id="JANAKD010000084">
    <property type="protein sequence ID" value="KAJ3497864.1"/>
    <property type="molecule type" value="Genomic_DNA"/>
</dbReference>
<sequence>MSCPDCFRGGVSNSHPTGKELTIHGVKTYVAEPEAGVTPSGLIVVITDAFGWSFVNNRVLCDLYARGGCLVYCPDFMNGHALSPAVLPIAERLLSEGSWLTTIFVKPFYLLQALYHAVPWMYTCSPRKTECGVIAYFQALRSSPPPPGVEGKQLKIGAAGFCWGGKHTVELAKDDPGHRVARHYSQSLCPGPQPLIDAAFVAHPTYIKVPDDVEAIKIPISWAVGESDLQMKADDIAKVKAILESKTDAEHNVQIIPGAKHGFATRTHPEDKAQLVAAERAEEQAMAWFLRWFI</sequence>
<comment type="caution">
    <text evidence="1">The sequence shown here is derived from an EMBL/GenBank/DDBJ whole genome shotgun (WGS) entry which is preliminary data.</text>
</comment>
<accession>A0ACC1R414</accession>
<name>A0ACC1R414_9HYPO</name>
<evidence type="ECO:0000313" key="1">
    <source>
        <dbReference type="EMBL" id="KAJ3497864.1"/>
    </source>
</evidence>
<keyword evidence="2" id="KW-1185">Reference proteome</keyword>
<gene>
    <name evidence="1" type="ORF">NLG97_g1572</name>
</gene>
<reference evidence="1" key="1">
    <citation type="submission" date="2022-07" db="EMBL/GenBank/DDBJ databases">
        <title>Genome Sequence of Lecanicillium saksenae.</title>
        <authorList>
            <person name="Buettner E."/>
        </authorList>
    </citation>
    <scope>NUCLEOTIDE SEQUENCE</scope>
    <source>
        <strain evidence="1">VT-O1</strain>
    </source>
</reference>
<organism evidence="1 2">
    <name type="scientific">Lecanicillium saksenae</name>
    <dbReference type="NCBI Taxonomy" id="468837"/>
    <lineage>
        <taxon>Eukaryota</taxon>
        <taxon>Fungi</taxon>
        <taxon>Dikarya</taxon>
        <taxon>Ascomycota</taxon>
        <taxon>Pezizomycotina</taxon>
        <taxon>Sordariomycetes</taxon>
        <taxon>Hypocreomycetidae</taxon>
        <taxon>Hypocreales</taxon>
        <taxon>Cordycipitaceae</taxon>
        <taxon>Lecanicillium</taxon>
    </lineage>
</organism>
<protein>
    <submittedName>
        <fullName evidence="1">Uncharacterized protein</fullName>
    </submittedName>
</protein>
<evidence type="ECO:0000313" key="2">
    <source>
        <dbReference type="Proteomes" id="UP001148737"/>
    </source>
</evidence>